<dbReference type="SUPFAM" id="SSF88659">
    <property type="entry name" value="Sigma3 and sigma4 domains of RNA polymerase sigma factors"/>
    <property type="match status" value="1"/>
</dbReference>
<dbReference type="InterPro" id="IPR013325">
    <property type="entry name" value="RNA_pol_sigma_r2"/>
</dbReference>
<protein>
    <submittedName>
        <fullName evidence="1">RNA polymerase sigma factor, sigma-70 family</fullName>
    </submittedName>
</protein>
<dbReference type="GO" id="GO:0003700">
    <property type="term" value="F:DNA-binding transcription factor activity"/>
    <property type="evidence" value="ECO:0007669"/>
    <property type="project" value="InterPro"/>
</dbReference>
<sequence>MEKKDKLDDFIEEMVRTYYDELFKVAKKRIGNIEDAQDILNELWYMATYKAKDLYEHPNKIAWLYTGLNFCIKRYRTRSISRIQKRTENGQMITEIGSIETVPINTHNENKLQYHEEFYNGELFEEFQKILSESEMKYLLSKFRDDLDNKSIAKKEEKSYSAITSLGYRVKEKIKKYLIGT</sequence>
<evidence type="ECO:0000313" key="2">
    <source>
        <dbReference type="Proteomes" id="UP000198304"/>
    </source>
</evidence>
<dbReference type="SUPFAM" id="SSF88946">
    <property type="entry name" value="Sigma2 domain of RNA polymerase sigma factors"/>
    <property type="match status" value="1"/>
</dbReference>
<name>A0A239GE75_9FIRM</name>
<evidence type="ECO:0000313" key="1">
    <source>
        <dbReference type="EMBL" id="SNS67606.1"/>
    </source>
</evidence>
<reference evidence="2" key="1">
    <citation type="submission" date="2017-06" db="EMBL/GenBank/DDBJ databases">
        <authorList>
            <person name="Varghese N."/>
            <person name="Submissions S."/>
        </authorList>
    </citation>
    <scope>NUCLEOTIDE SEQUENCE [LARGE SCALE GENOMIC DNA]</scope>
    <source>
        <strain evidence="2">SCA</strain>
    </source>
</reference>
<dbReference type="InterPro" id="IPR013324">
    <property type="entry name" value="RNA_pol_sigma_r3/r4-like"/>
</dbReference>
<dbReference type="GO" id="GO:0006352">
    <property type="term" value="P:DNA-templated transcription initiation"/>
    <property type="evidence" value="ECO:0007669"/>
    <property type="project" value="InterPro"/>
</dbReference>
<organism evidence="1 2">
    <name type="scientific">Anaerovirgula multivorans</name>
    <dbReference type="NCBI Taxonomy" id="312168"/>
    <lineage>
        <taxon>Bacteria</taxon>
        <taxon>Bacillati</taxon>
        <taxon>Bacillota</taxon>
        <taxon>Clostridia</taxon>
        <taxon>Peptostreptococcales</taxon>
        <taxon>Natronincolaceae</taxon>
        <taxon>Anaerovirgula</taxon>
    </lineage>
</organism>
<proteinExistence type="predicted"/>
<dbReference type="OrthoDB" id="9794508at2"/>
<dbReference type="AlphaFoldDB" id="A0A239GE75"/>
<keyword evidence="2" id="KW-1185">Reference proteome</keyword>
<dbReference type="Gene3D" id="1.10.1740.10">
    <property type="match status" value="1"/>
</dbReference>
<dbReference type="RefSeq" id="WP_089283821.1">
    <property type="nucleotide sequence ID" value="NZ_FZOJ01000016.1"/>
</dbReference>
<dbReference type="Proteomes" id="UP000198304">
    <property type="component" value="Unassembled WGS sequence"/>
</dbReference>
<accession>A0A239GE75</accession>
<dbReference type="EMBL" id="FZOJ01000016">
    <property type="protein sequence ID" value="SNS67606.1"/>
    <property type="molecule type" value="Genomic_DNA"/>
</dbReference>
<gene>
    <name evidence="1" type="ORF">SAMN05446037_101677</name>
</gene>